<evidence type="ECO:0000313" key="1">
    <source>
        <dbReference type="EMBL" id="CAC5389159.1"/>
    </source>
</evidence>
<accession>A0A6J8C252</accession>
<evidence type="ECO:0000313" key="2">
    <source>
        <dbReference type="Proteomes" id="UP000507470"/>
    </source>
</evidence>
<reference evidence="1 2" key="1">
    <citation type="submission" date="2020-06" db="EMBL/GenBank/DDBJ databases">
        <authorList>
            <person name="Li R."/>
            <person name="Bekaert M."/>
        </authorList>
    </citation>
    <scope>NUCLEOTIDE SEQUENCE [LARGE SCALE GENOMIC DNA]</scope>
    <source>
        <strain evidence="2">wild</strain>
    </source>
</reference>
<sequence>MPFMRRPHWRKYTKTLSPVKMSSNVYSAEPCNEKSKKSMTISLTEIDRRNANDLLRKMQSIGNASHYILAKVYGVNVTDIDIKSLFWNCWLTDQVIDAYLAVLCQAQQDNGRNILHIPAAIMTNICKGDSIGNQNQYQTKILTDYEVICGVYNQAGNHWDLVAVVKVVLMVENINRMRAELFLLKDISASHGCSNHSNI</sequence>
<keyword evidence="2" id="KW-1185">Reference proteome</keyword>
<dbReference type="SUPFAM" id="SSF54001">
    <property type="entry name" value="Cysteine proteinases"/>
    <property type="match status" value="1"/>
</dbReference>
<dbReference type="OrthoDB" id="10645862at2759"/>
<name>A0A6J8C252_MYTCO</name>
<evidence type="ECO:0008006" key="3">
    <source>
        <dbReference type="Google" id="ProtNLM"/>
    </source>
</evidence>
<organism evidence="1 2">
    <name type="scientific">Mytilus coruscus</name>
    <name type="common">Sea mussel</name>
    <dbReference type="NCBI Taxonomy" id="42192"/>
    <lineage>
        <taxon>Eukaryota</taxon>
        <taxon>Metazoa</taxon>
        <taxon>Spiralia</taxon>
        <taxon>Lophotrochozoa</taxon>
        <taxon>Mollusca</taxon>
        <taxon>Bivalvia</taxon>
        <taxon>Autobranchia</taxon>
        <taxon>Pteriomorphia</taxon>
        <taxon>Mytilida</taxon>
        <taxon>Mytiloidea</taxon>
        <taxon>Mytilidae</taxon>
        <taxon>Mytilinae</taxon>
        <taxon>Mytilus</taxon>
    </lineage>
</organism>
<dbReference type="InterPro" id="IPR038765">
    <property type="entry name" value="Papain-like_cys_pep_sf"/>
</dbReference>
<dbReference type="AlphaFoldDB" id="A0A6J8C252"/>
<dbReference type="Proteomes" id="UP000507470">
    <property type="component" value="Unassembled WGS sequence"/>
</dbReference>
<dbReference type="EMBL" id="CACVKT020004323">
    <property type="protein sequence ID" value="CAC5389159.1"/>
    <property type="molecule type" value="Genomic_DNA"/>
</dbReference>
<dbReference type="Gene3D" id="3.40.395.10">
    <property type="entry name" value="Adenoviral Proteinase, Chain A"/>
    <property type="match status" value="1"/>
</dbReference>
<gene>
    <name evidence="1" type="ORF">MCOR_24362</name>
</gene>
<proteinExistence type="predicted"/>
<protein>
    <recommendedName>
        <fullName evidence="3">Ubiquitin-like protease family profile domain-containing protein</fullName>
    </recommendedName>
</protein>